<reference evidence="2" key="1">
    <citation type="submission" date="2023-10" db="EMBL/GenBank/DDBJ databases">
        <title>Genome assembly of Pristionchus species.</title>
        <authorList>
            <person name="Yoshida K."/>
            <person name="Sommer R.J."/>
        </authorList>
    </citation>
    <scope>NUCLEOTIDE SEQUENCE</scope>
    <source>
        <strain evidence="2">RS5133</strain>
    </source>
</reference>
<dbReference type="Proteomes" id="UP001432322">
    <property type="component" value="Unassembled WGS sequence"/>
</dbReference>
<feature type="non-terminal residue" evidence="2">
    <location>
        <position position="188"/>
    </location>
</feature>
<dbReference type="AlphaFoldDB" id="A0AAV5WYD4"/>
<feature type="non-terminal residue" evidence="2">
    <location>
        <position position="1"/>
    </location>
</feature>
<evidence type="ECO:0000313" key="2">
    <source>
        <dbReference type="EMBL" id="GMT36889.1"/>
    </source>
</evidence>
<sequence>TCISCGILLLKYPPDDRIKLHITENVPEMLFLYSKPAFIFFTKMDQFIYAQIGMIHVLVAVVFYVVAFLYVMISLHLVRFRTELCRQSTRLISPLNSSLSQNLLRLRSVMSANTITMHHTLIKALLAQMILPMISLCFPLVVAAATIKLGSKTQLVGLVKVGSQIGLIIICSHSLLNTISMLLYVRPF</sequence>
<keyword evidence="1" id="KW-1133">Transmembrane helix</keyword>
<dbReference type="PANTHER" id="PTHR45830:SF15">
    <property type="entry name" value="SERPENTINE RECEPTOR, CLASS I"/>
    <property type="match status" value="1"/>
</dbReference>
<dbReference type="EMBL" id="BTSY01000007">
    <property type="protein sequence ID" value="GMT36889.1"/>
    <property type="molecule type" value="Genomic_DNA"/>
</dbReference>
<keyword evidence="1" id="KW-0812">Transmembrane</keyword>
<organism evidence="2 3">
    <name type="scientific">Pristionchus fissidentatus</name>
    <dbReference type="NCBI Taxonomy" id="1538716"/>
    <lineage>
        <taxon>Eukaryota</taxon>
        <taxon>Metazoa</taxon>
        <taxon>Ecdysozoa</taxon>
        <taxon>Nematoda</taxon>
        <taxon>Chromadorea</taxon>
        <taxon>Rhabditida</taxon>
        <taxon>Rhabditina</taxon>
        <taxon>Diplogasteromorpha</taxon>
        <taxon>Diplogasteroidea</taxon>
        <taxon>Neodiplogasteridae</taxon>
        <taxon>Pristionchus</taxon>
    </lineage>
</organism>
<keyword evidence="1" id="KW-0472">Membrane</keyword>
<feature type="transmembrane region" description="Helical" evidence="1">
    <location>
        <begin position="48"/>
        <end position="71"/>
    </location>
</feature>
<accession>A0AAV5WYD4</accession>
<dbReference type="InterPro" id="IPR019422">
    <property type="entry name" value="7TM_GPCR_serpentine_rcpt_Srh"/>
</dbReference>
<name>A0AAV5WYD4_9BILA</name>
<feature type="transmembrane region" description="Helical" evidence="1">
    <location>
        <begin position="125"/>
        <end position="145"/>
    </location>
</feature>
<keyword evidence="3" id="KW-1185">Reference proteome</keyword>
<dbReference type="Pfam" id="PF10318">
    <property type="entry name" value="7TM_GPCR_Srh"/>
    <property type="match status" value="1"/>
</dbReference>
<evidence type="ECO:0000313" key="3">
    <source>
        <dbReference type="Proteomes" id="UP001432322"/>
    </source>
</evidence>
<gene>
    <name evidence="2" type="ORF">PFISCL1PPCAC_28186</name>
</gene>
<feature type="transmembrane region" description="Helical" evidence="1">
    <location>
        <begin position="165"/>
        <end position="185"/>
    </location>
</feature>
<evidence type="ECO:0008006" key="4">
    <source>
        <dbReference type="Google" id="ProtNLM"/>
    </source>
</evidence>
<evidence type="ECO:0000256" key="1">
    <source>
        <dbReference type="SAM" id="Phobius"/>
    </source>
</evidence>
<dbReference type="PANTHER" id="PTHR45830">
    <property type="entry name" value="SERPENTINE RECEPTOR, CLASS I"/>
    <property type="match status" value="1"/>
</dbReference>
<comment type="caution">
    <text evidence="2">The sequence shown here is derived from an EMBL/GenBank/DDBJ whole genome shotgun (WGS) entry which is preliminary data.</text>
</comment>
<proteinExistence type="predicted"/>
<protein>
    <recommendedName>
        <fullName evidence="4">G protein-coupled receptor</fullName>
    </recommendedName>
</protein>